<dbReference type="NCBIfam" id="TIGR00035">
    <property type="entry name" value="asp_race"/>
    <property type="match status" value="1"/>
</dbReference>
<dbReference type="PANTHER" id="PTHR21198:SF7">
    <property type="entry name" value="ASPARTATE-GLUTAMATE RACEMASE FAMILY"/>
    <property type="match status" value="1"/>
</dbReference>
<dbReference type="InterPro" id="IPR001920">
    <property type="entry name" value="Asp/Glu_race"/>
</dbReference>
<keyword evidence="2 3" id="KW-0413">Isomerase</keyword>
<dbReference type="Proteomes" id="UP001321520">
    <property type="component" value="Chromosome"/>
</dbReference>
<dbReference type="InterPro" id="IPR015942">
    <property type="entry name" value="Asp/Glu/hydantoin_racemase"/>
</dbReference>
<evidence type="ECO:0000256" key="2">
    <source>
        <dbReference type="ARBA" id="ARBA00023235"/>
    </source>
</evidence>
<name>A0ABY9EAH8_9GAMM</name>
<evidence type="ECO:0000256" key="1">
    <source>
        <dbReference type="ARBA" id="ARBA00007847"/>
    </source>
</evidence>
<evidence type="ECO:0000313" key="4">
    <source>
        <dbReference type="Proteomes" id="UP001321520"/>
    </source>
</evidence>
<evidence type="ECO:0000313" key="3">
    <source>
        <dbReference type="EMBL" id="WKD49162.1"/>
    </source>
</evidence>
<organism evidence="3 4">
    <name type="scientific">Microbulbifer spongiae</name>
    <dbReference type="NCBI Taxonomy" id="2944933"/>
    <lineage>
        <taxon>Bacteria</taxon>
        <taxon>Pseudomonadati</taxon>
        <taxon>Pseudomonadota</taxon>
        <taxon>Gammaproteobacteria</taxon>
        <taxon>Cellvibrionales</taxon>
        <taxon>Microbulbiferaceae</taxon>
        <taxon>Microbulbifer</taxon>
    </lineage>
</organism>
<dbReference type="EMBL" id="CP098023">
    <property type="protein sequence ID" value="WKD49162.1"/>
    <property type="molecule type" value="Genomic_DNA"/>
</dbReference>
<dbReference type="EC" id="5.1.1.-" evidence="3"/>
<dbReference type="RefSeq" id="WP_301414950.1">
    <property type="nucleotide sequence ID" value="NZ_CP098023.1"/>
</dbReference>
<sequence>MKNRHYTKHVGIVGCSAEGAALCYKTICTESRKYLGEHAHPEISMHTHSLARYVKCLEANDLRGVGDLMLSSANKLKAQGADFLVCPDNTIHKAFDYVVQKSPLPWLHIGDCVVAAAQALGYKKPGILGTQWLVESDVYPAKLVTAGLSWQRPPKKAIENIGQLIMHELVYGIFKPETVQYFQNIIGDLEDAGCDSVILGCTEIPLIIDNSNSSIPTLNSNRLLAEAAIKEAIPVDRRMSSYHTS</sequence>
<dbReference type="GO" id="GO:0016853">
    <property type="term" value="F:isomerase activity"/>
    <property type="evidence" value="ECO:0007669"/>
    <property type="project" value="UniProtKB-KW"/>
</dbReference>
<gene>
    <name evidence="3" type="ORF">M8T91_14860</name>
</gene>
<keyword evidence="4" id="KW-1185">Reference proteome</keyword>
<accession>A0ABY9EAH8</accession>
<reference evidence="3 4" key="1">
    <citation type="submission" date="2022-05" db="EMBL/GenBank/DDBJ databases">
        <title>Microbulbifer sp. nov., isolated from sponge.</title>
        <authorList>
            <person name="Gao L."/>
        </authorList>
    </citation>
    <scope>NUCLEOTIDE SEQUENCE [LARGE SCALE GENOMIC DNA]</scope>
    <source>
        <strain evidence="3 4">MI-G</strain>
    </source>
</reference>
<proteinExistence type="inferred from homology"/>
<dbReference type="SUPFAM" id="SSF53681">
    <property type="entry name" value="Aspartate/glutamate racemase"/>
    <property type="match status" value="2"/>
</dbReference>
<dbReference type="PROSITE" id="PS00924">
    <property type="entry name" value="ASP_GLU_RACEMASE_2"/>
    <property type="match status" value="1"/>
</dbReference>
<protein>
    <submittedName>
        <fullName evidence="3">Amino acid racemase</fullName>
        <ecNumber evidence="3">5.1.1.-</ecNumber>
    </submittedName>
</protein>
<comment type="similarity">
    <text evidence="1">Belongs to the aspartate/glutamate racemases family.</text>
</comment>
<dbReference type="Pfam" id="PF01177">
    <property type="entry name" value="Asp_Glu_race"/>
    <property type="match status" value="1"/>
</dbReference>
<dbReference type="InterPro" id="IPR033134">
    <property type="entry name" value="Asp/Glu_racemase_AS_2"/>
</dbReference>
<dbReference type="InterPro" id="IPR004380">
    <property type="entry name" value="Asp_race"/>
</dbReference>
<dbReference type="Gene3D" id="3.40.50.1860">
    <property type="match status" value="2"/>
</dbReference>
<dbReference type="PANTHER" id="PTHR21198">
    <property type="entry name" value="GLUTAMATE RACEMASE"/>
    <property type="match status" value="1"/>
</dbReference>